<keyword evidence="11 14" id="KW-0326">Glycosidase</keyword>
<feature type="domain" description="GH18" evidence="18">
    <location>
        <begin position="483"/>
        <end position="848"/>
    </location>
</feature>
<keyword evidence="10" id="KW-0119">Carbohydrate metabolism</keyword>
<gene>
    <name evidence="19" type="ORF">A9K55_009292</name>
</gene>
<dbReference type="PROSITE" id="PS51910">
    <property type="entry name" value="GH18_2"/>
    <property type="match status" value="1"/>
</dbReference>
<dbReference type="InterPro" id="IPR017853">
    <property type="entry name" value="GH"/>
</dbReference>
<evidence type="ECO:0000259" key="18">
    <source>
        <dbReference type="PROSITE" id="PS51910"/>
    </source>
</evidence>
<dbReference type="SUPFAM" id="SSF51445">
    <property type="entry name" value="(Trans)glycosidases"/>
    <property type="match status" value="1"/>
</dbReference>
<accession>A0A2H4SFG4</accession>
<keyword evidence="9" id="KW-0843">Virulence</keyword>
<dbReference type="PROSITE" id="PS51782">
    <property type="entry name" value="LYSM"/>
    <property type="match status" value="2"/>
</dbReference>
<keyword evidence="7 14" id="KW-0378">Hydrolase</keyword>
<evidence type="ECO:0000256" key="14">
    <source>
        <dbReference type="RuleBase" id="RU000489"/>
    </source>
</evidence>
<dbReference type="GO" id="GO:0008843">
    <property type="term" value="F:endochitinase activity"/>
    <property type="evidence" value="ECO:0007669"/>
    <property type="project" value="UniProtKB-EC"/>
</dbReference>
<evidence type="ECO:0000256" key="5">
    <source>
        <dbReference type="ARBA" id="ARBA00022525"/>
    </source>
</evidence>
<dbReference type="GO" id="GO:0005576">
    <property type="term" value="C:extracellular region"/>
    <property type="evidence" value="ECO:0007669"/>
    <property type="project" value="UniProtKB-SubCell"/>
</dbReference>
<dbReference type="GO" id="GO:0008061">
    <property type="term" value="F:chitin binding"/>
    <property type="evidence" value="ECO:0007669"/>
    <property type="project" value="UniProtKB-KW"/>
</dbReference>
<dbReference type="Pfam" id="PF00704">
    <property type="entry name" value="Glyco_hydro_18"/>
    <property type="match status" value="1"/>
</dbReference>
<evidence type="ECO:0000256" key="8">
    <source>
        <dbReference type="ARBA" id="ARBA00023024"/>
    </source>
</evidence>
<dbReference type="PROSITE" id="PS01095">
    <property type="entry name" value="GH18_1"/>
    <property type="match status" value="1"/>
</dbReference>
<comment type="similarity">
    <text evidence="3">Belongs to the glycosyl hydrolase 18 family. Chitinase class V subfamily.</text>
</comment>
<evidence type="ECO:0000256" key="16">
    <source>
        <dbReference type="SAM" id="SignalP"/>
    </source>
</evidence>
<evidence type="ECO:0000313" key="19">
    <source>
        <dbReference type="EMBL" id="ATY61851.1"/>
    </source>
</evidence>
<dbReference type="EMBL" id="CP023324">
    <property type="protein sequence ID" value="ATY61851.1"/>
    <property type="molecule type" value="Genomic_DNA"/>
</dbReference>
<comment type="similarity">
    <text evidence="13">Belongs to the secreted LysM effector family.</text>
</comment>
<keyword evidence="15" id="KW-0472">Membrane</keyword>
<evidence type="ECO:0000256" key="12">
    <source>
        <dbReference type="ARBA" id="ARBA00023326"/>
    </source>
</evidence>
<dbReference type="GO" id="GO:0000272">
    <property type="term" value="P:polysaccharide catabolic process"/>
    <property type="evidence" value="ECO:0007669"/>
    <property type="project" value="UniProtKB-KW"/>
</dbReference>
<comment type="catalytic activity">
    <reaction evidence="1">
        <text>Random endo-hydrolysis of N-acetyl-beta-D-glucosaminide (1-&gt;4)-beta-linkages in chitin and chitodextrins.</text>
        <dbReference type="EC" id="3.2.1.14"/>
    </reaction>
</comment>
<dbReference type="EC" id="3.2.1.14" evidence="4"/>
<evidence type="ECO:0000256" key="10">
    <source>
        <dbReference type="ARBA" id="ARBA00023277"/>
    </source>
</evidence>
<evidence type="ECO:0000313" key="20">
    <source>
        <dbReference type="Proteomes" id="UP000323067"/>
    </source>
</evidence>
<dbReference type="InterPro" id="IPR001579">
    <property type="entry name" value="Glyco_hydro_18_chit_AS"/>
</dbReference>
<dbReference type="Gene3D" id="3.10.350.10">
    <property type="entry name" value="LysM domain"/>
    <property type="match status" value="2"/>
</dbReference>
<evidence type="ECO:0000256" key="13">
    <source>
        <dbReference type="ARBA" id="ARBA00044955"/>
    </source>
</evidence>
<evidence type="ECO:0000256" key="6">
    <source>
        <dbReference type="ARBA" id="ARBA00022669"/>
    </source>
</evidence>
<dbReference type="SUPFAM" id="SSF54556">
    <property type="entry name" value="Chitinase insertion domain"/>
    <property type="match status" value="1"/>
</dbReference>
<feature type="transmembrane region" description="Helical" evidence="15">
    <location>
        <begin position="1179"/>
        <end position="1208"/>
    </location>
</feature>
<evidence type="ECO:0000256" key="7">
    <source>
        <dbReference type="ARBA" id="ARBA00022801"/>
    </source>
</evidence>
<protein>
    <recommendedName>
        <fullName evidence="4">chitinase</fullName>
        <ecNumber evidence="4">3.2.1.14</ecNumber>
    </recommendedName>
</protein>
<reference evidence="19 20" key="1">
    <citation type="journal article" date="2017" name="BMC Genomics">
        <title>Chromosome level assembly and secondary metabolite potential of the parasitic fungus Cordyceps militaris.</title>
        <authorList>
            <person name="Kramer G.J."/>
            <person name="Nodwell J.R."/>
        </authorList>
    </citation>
    <scope>NUCLEOTIDE SEQUENCE [LARGE SCALE GENOMIC DNA]</scope>
    <source>
        <strain evidence="19 20">ATCC 34164</strain>
    </source>
</reference>
<feature type="domain" description="LysM" evidence="17">
    <location>
        <begin position="327"/>
        <end position="375"/>
    </location>
</feature>
<organism evidence="19 20">
    <name type="scientific">Cordyceps militaris</name>
    <name type="common">Caterpillar fungus</name>
    <name type="synonym">Clavaria militaris</name>
    <dbReference type="NCBI Taxonomy" id="73501"/>
    <lineage>
        <taxon>Eukaryota</taxon>
        <taxon>Fungi</taxon>
        <taxon>Dikarya</taxon>
        <taxon>Ascomycota</taxon>
        <taxon>Pezizomycotina</taxon>
        <taxon>Sordariomycetes</taxon>
        <taxon>Hypocreomycetidae</taxon>
        <taxon>Hypocreales</taxon>
        <taxon>Cordycipitaceae</taxon>
        <taxon>Cordyceps</taxon>
    </lineage>
</organism>
<dbReference type="SUPFAM" id="SSF54106">
    <property type="entry name" value="LysM domain"/>
    <property type="match status" value="1"/>
</dbReference>
<dbReference type="InterPro" id="IPR018392">
    <property type="entry name" value="LysM"/>
</dbReference>
<proteinExistence type="inferred from homology"/>
<feature type="domain" description="LysM" evidence="17">
    <location>
        <begin position="394"/>
        <end position="446"/>
    </location>
</feature>
<name>A0A2H4SFG4_CORMI</name>
<dbReference type="InterPro" id="IPR053214">
    <property type="entry name" value="LysM12-like"/>
</dbReference>
<feature type="transmembrane region" description="Helical" evidence="15">
    <location>
        <begin position="1236"/>
        <end position="1260"/>
    </location>
</feature>
<evidence type="ECO:0000256" key="4">
    <source>
        <dbReference type="ARBA" id="ARBA00012729"/>
    </source>
</evidence>
<dbReference type="PANTHER" id="PTHR47700">
    <property type="entry name" value="V CHITINASE, PUTATIVE (AFU_ORTHOLOGUE AFUA_6G13720)-RELATED"/>
    <property type="match status" value="1"/>
</dbReference>
<dbReference type="InterPro" id="IPR029070">
    <property type="entry name" value="Chitinase_insertion_sf"/>
</dbReference>
<dbReference type="InterPro" id="IPR001223">
    <property type="entry name" value="Glyco_hydro18_cat"/>
</dbReference>
<dbReference type="Proteomes" id="UP000323067">
    <property type="component" value="Chromosome vii"/>
</dbReference>
<dbReference type="CDD" id="cd00118">
    <property type="entry name" value="LysM"/>
    <property type="match status" value="2"/>
</dbReference>
<evidence type="ECO:0000256" key="15">
    <source>
        <dbReference type="SAM" id="Phobius"/>
    </source>
</evidence>
<comment type="subcellular location">
    <subcellularLocation>
        <location evidence="2">Secreted</location>
    </subcellularLocation>
</comment>
<dbReference type="Gene3D" id="3.20.20.80">
    <property type="entry name" value="Glycosidases"/>
    <property type="match status" value="1"/>
</dbReference>
<evidence type="ECO:0000256" key="1">
    <source>
        <dbReference type="ARBA" id="ARBA00000822"/>
    </source>
</evidence>
<keyword evidence="12" id="KW-0624">Polysaccharide degradation</keyword>
<dbReference type="InterPro" id="IPR036779">
    <property type="entry name" value="LysM_dom_sf"/>
</dbReference>
<keyword evidence="15" id="KW-1133">Transmembrane helix</keyword>
<dbReference type="CDD" id="cd02878">
    <property type="entry name" value="GH18_zymocin_alpha"/>
    <property type="match status" value="1"/>
</dbReference>
<keyword evidence="6" id="KW-0147">Chitin-binding</keyword>
<evidence type="ECO:0000259" key="17">
    <source>
        <dbReference type="PROSITE" id="PS51782"/>
    </source>
</evidence>
<evidence type="ECO:0000256" key="11">
    <source>
        <dbReference type="ARBA" id="ARBA00023295"/>
    </source>
</evidence>
<keyword evidence="15" id="KW-0812">Transmembrane</keyword>
<evidence type="ECO:0000256" key="3">
    <source>
        <dbReference type="ARBA" id="ARBA00008682"/>
    </source>
</evidence>
<keyword evidence="5" id="KW-0964">Secreted</keyword>
<evidence type="ECO:0000256" key="9">
    <source>
        <dbReference type="ARBA" id="ARBA00023026"/>
    </source>
</evidence>
<dbReference type="Pfam" id="PF01476">
    <property type="entry name" value="LysM"/>
    <property type="match status" value="2"/>
</dbReference>
<dbReference type="SMART" id="SM00636">
    <property type="entry name" value="Glyco_18"/>
    <property type="match status" value="1"/>
</dbReference>
<dbReference type="InterPro" id="IPR011583">
    <property type="entry name" value="Chitinase_II/V-like_cat"/>
</dbReference>
<sequence length="1330" mass="146671">MQQQLSFSALTLVTLLLAAKAQESHGVETETIYQDSILDEAPTVVGNKDYLEEPPRTRAPSTLTCTHALAHAMASTRTKPMLIDVALYNPLDDEETITVIRACTQGNANSRVNAAFGLSNVPEFHNAPFLNRRNILSRPRRSSLECPVGKDRSTVIQLSMSGSSPNDGHLDAAVFLLHQVLELFQESATCHTKSMLGYLNGTVVGVYAGTSINKASVHSVLEEITPLLTKEKVANATAQICDSRGSASDVVGVAISSNGDLAVVQDALRLWDRVDCAANLASAQELPVVIQAESHLAVNQTMTSNTALYINHTGSHVSELTRRGSCQIKDVQMGDGCWKLAASCGISLQDLKKYNPDKGLCDGAGGLLEGMQVCCSEGGLPDRSKKPDKDGYCASYYVQPTDTCAKIATANGITTSDLAKFNEGRHGTWGWAGCGVNLQAYINICVSEGLPPMPAPIANALINISCISNCGMSIVSSGPPAAYGRVGYYESWNFERNCLYLKAEHANTDGTYTIIHWAFMEIDTENWKPKIKDPHGQWEGFKSLTGVKKVISFGGWGYSTAPETYNILRQAMSPTHRLQFAGNVVKFIIEHGLDGVDFDWEYPGATDIPDTPPGSPEDGQNYLAFLIVMSNKIHRQPPYHYTLSIAAPASFWYLKAFPIEVMSWYLDYIVYMTYDLHGQWDAGNQWSTEGCPAGNCLRSHINLTETETALAMITKAGVPSKRIYVGEASYGRSFKMSHEGCDGPDCTFEGDRMHSQAAPGICTDTSGYISYAEISRIIENDSSSRPWHDHDSNSDIMVYQETEWVAYMTPTTKDTRRNFWKGKNFAGTIDWAVDLMSYHSDDESFGHGEDWSSEFEGGTISPGECKGTYASLEDIEKDRDSIPLHCRDEYTLVALSFILKDSISKHDELIQDHYDHNFGVYAEAVANGAQNTVKDFMDKNASEFFTCQVTEVVDSCKHCWDSWIRKGNNRDKTRLCRYCEDYVCGSTVLPMICWEMNVPCPDPLHQFLFREKDFACPPDFSERSDEPDKDNLIRSSTRWTLKEGKSDAFYAALLAGTDVSSDKIVWEDVRWHDADGPPSYHAHEPMYMDFNFPNPKYYKKEDVMNPKEVINKGREKLNSIMPTIDDVLGLVQQNKYAGLVGDLVDALSVPIAMAQQSVANMQRANDIGQNINDEQKKNFIILFLTAILFFIPFVGEIAGTIGVLAGVARIITVVGELRAVGLDIYSLVDSKGNDPFAIAGILFAPLALYDVAAVAAAAALRRGMKERQITSIGNEAKQTLDKIDRIKGRKSGDRASCPVKREVEPIKVAWDNALLKSSLNDTPVVRSGLE</sequence>
<keyword evidence="16" id="KW-0732">Signal</keyword>
<dbReference type="VEuPathDB" id="FungiDB:CCM_09179"/>
<dbReference type="OrthoDB" id="73875at2759"/>
<feature type="chain" id="PRO_5014157870" description="chitinase" evidence="16">
    <location>
        <begin position="27"/>
        <end position="1330"/>
    </location>
</feature>
<evidence type="ECO:0000256" key="2">
    <source>
        <dbReference type="ARBA" id="ARBA00004613"/>
    </source>
</evidence>
<feature type="signal peptide" evidence="16">
    <location>
        <begin position="1"/>
        <end position="26"/>
    </location>
</feature>
<keyword evidence="8" id="KW-0146">Chitin degradation</keyword>
<dbReference type="VEuPathDB" id="FungiDB:A9K55_009292"/>
<dbReference type="Gene3D" id="3.10.50.10">
    <property type="match status" value="1"/>
</dbReference>
<dbReference type="PANTHER" id="PTHR47700:SF2">
    <property type="entry name" value="CHITINASE"/>
    <property type="match status" value="1"/>
</dbReference>
<dbReference type="GO" id="GO:0006032">
    <property type="term" value="P:chitin catabolic process"/>
    <property type="evidence" value="ECO:0007669"/>
    <property type="project" value="UniProtKB-KW"/>
</dbReference>